<feature type="signal peptide" evidence="1">
    <location>
        <begin position="1"/>
        <end position="18"/>
    </location>
</feature>
<evidence type="ECO:0000313" key="3">
    <source>
        <dbReference type="Proteomes" id="UP001519460"/>
    </source>
</evidence>
<gene>
    <name evidence="2" type="ORF">BaRGS_00034298</name>
</gene>
<evidence type="ECO:0000313" key="2">
    <source>
        <dbReference type="EMBL" id="KAK7474476.1"/>
    </source>
</evidence>
<dbReference type="EMBL" id="JACVVK020000436">
    <property type="protein sequence ID" value="KAK7474476.1"/>
    <property type="molecule type" value="Genomic_DNA"/>
</dbReference>
<comment type="caution">
    <text evidence="2">The sequence shown here is derived from an EMBL/GenBank/DDBJ whole genome shotgun (WGS) entry which is preliminary data.</text>
</comment>
<organism evidence="2 3">
    <name type="scientific">Batillaria attramentaria</name>
    <dbReference type="NCBI Taxonomy" id="370345"/>
    <lineage>
        <taxon>Eukaryota</taxon>
        <taxon>Metazoa</taxon>
        <taxon>Spiralia</taxon>
        <taxon>Lophotrochozoa</taxon>
        <taxon>Mollusca</taxon>
        <taxon>Gastropoda</taxon>
        <taxon>Caenogastropoda</taxon>
        <taxon>Sorbeoconcha</taxon>
        <taxon>Cerithioidea</taxon>
        <taxon>Batillariidae</taxon>
        <taxon>Batillaria</taxon>
    </lineage>
</organism>
<dbReference type="Proteomes" id="UP001519460">
    <property type="component" value="Unassembled WGS sequence"/>
</dbReference>
<sequence length="157" mass="17078">MFVMLGICVAVSHGGTVAFGEGFVQTEAEEVHPDGTVVHLSKTSDVDCTFEQDTATLEDGYVSVILKDFTVGKSVLLDSKDPDVCYVRDIPKEEMAKHAKDCAGDHAAQKVSAWEFVLVCFALSVSYRLFESSLGSTMPQANTTGERLRKSLLLPQE</sequence>
<accession>A0ABD0JHP7</accession>
<dbReference type="AlphaFoldDB" id="A0ABD0JHP7"/>
<evidence type="ECO:0000256" key="1">
    <source>
        <dbReference type="SAM" id="SignalP"/>
    </source>
</evidence>
<reference evidence="2 3" key="1">
    <citation type="journal article" date="2023" name="Sci. Data">
        <title>Genome assembly of the Korean intertidal mud-creeper Batillaria attramentaria.</title>
        <authorList>
            <person name="Patra A.K."/>
            <person name="Ho P.T."/>
            <person name="Jun S."/>
            <person name="Lee S.J."/>
            <person name="Kim Y."/>
            <person name="Won Y.J."/>
        </authorList>
    </citation>
    <scope>NUCLEOTIDE SEQUENCE [LARGE SCALE GENOMIC DNA]</scope>
    <source>
        <strain evidence="2">Wonlab-2016</strain>
    </source>
</reference>
<keyword evidence="1" id="KW-0732">Signal</keyword>
<keyword evidence="3" id="KW-1185">Reference proteome</keyword>
<protein>
    <submittedName>
        <fullName evidence="2">Uncharacterized protein</fullName>
    </submittedName>
</protein>
<feature type="chain" id="PRO_5044866309" evidence="1">
    <location>
        <begin position="19"/>
        <end position="157"/>
    </location>
</feature>
<name>A0ABD0JHP7_9CAEN</name>
<proteinExistence type="predicted"/>